<accession>A0A0A8ZIK8</accession>
<reference evidence="1" key="1">
    <citation type="submission" date="2014-09" db="EMBL/GenBank/DDBJ databases">
        <authorList>
            <person name="Magalhaes I.L.F."/>
            <person name="Oliveira U."/>
            <person name="Santos F.R."/>
            <person name="Vidigal T.H.D.A."/>
            <person name="Brescovit A.D."/>
            <person name="Santos A.J."/>
        </authorList>
    </citation>
    <scope>NUCLEOTIDE SEQUENCE</scope>
    <source>
        <tissue evidence="1">Shoot tissue taken approximately 20 cm above the soil surface</tissue>
    </source>
</reference>
<reference evidence="1" key="2">
    <citation type="journal article" date="2015" name="Data Brief">
        <title>Shoot transcriptome of the giant reed, Arundo donax.</title>
        <authorList>
            <person name="Barrero R.A."/>
            <person name="Guerrero F.D."/>
            <person name="Moolhuijzen P."/>
            <person name="Goolsby J.A."/>
            <person name="Tidwell J."/>
            <person name="Bellgard S.E."/>
            <person name="Bellgard M.I."/>
        </authorList>
    </citation>
    <scope>NUCLEOTIDE SEQUENCE</scope>
    <source>
        <tissue evidence="1">Shoot tissue taken approximately 20 cm above the soil surface</tissue>
    </source>
</reference>
<organism evidence="1">
    <name type="scientific">Arundo donax</name>
    <name type="common">Giant reed</name>
    <name type="synonym">Donax arundinaceus</name>
    <dbReference type="NCBI Taxonomy" id="35708"/>
    <lineage>
        <taxon>Eukaryota</taxon>
        <taxon>Viridiplantae</taxon>
        <taxon>Streptophyta</taxon>
        <taxon>Embryophyta</taxon>
        <taxon>Tracheophyta</taxon>
        <taxon>Spermatophyta</taxon>
        <taxon>Magnoliopsida</taxon>
        <taxon>Liliopsida</taxon>
        <taxon>Poales</taxon>
        <taxon>Poaceae</taxon>
        <taxon>PACMAD clade</taxon>
        <taxon>Arundinoideae</taxon>
        <taxon>Arundineae</taxon>
        <taxon>Arundo</taxon>
    </lineage>
</organism>
<name>A0A0A8ZIK8_ARUDO</name>
<dbReference type="AlphaFoldDB" id="A0A0A8ZIK8"/>
<dbReference type="EMBL" id="GBRH01258656">
    <property type="protein sequence ID" value="JAD39239.1"/>
    <property type="molecule type" value="Transcribed_RNA"/>
</dbReference>
<protein>
    <submittedName>
        <fullName evidence="1">Uncharacterized protein</fullName>
    </submittedName>
</protein>
<evidence type="ECO:0000313" key="1">
    <source>
        <dbReference type="EMBL" id="JAD39239.1"/>
    </source>
</evidence>
<proteinExistence type="predicted"/>
<sequence>MAAGFVLALYGGWLVKSGGIQQCDLGSC</sequence>